<protein>
    <submittedName>
        <fullName evidence="1">Uncharacterized protein</fullName>
    </submittedName>
</protein>
<proteinExistence type="predicted"/>
<name>A0A6S7JZB5_PARCT</name>
<dbReference type="AlphaFoldDB" id="A0A6S7JZB5"/>
<dbReference type="Proteomes" id="UP001152795">
    <property type="component" value="Unassembled WGS sequence"/>
</dbReference>
<reference evidence="1" key="1">
    <citation type="submission" date="2020-04" db="EMBL/GenBank/DDBJ databases">
        <authorList>
            <person name="Alioto T."/>
            <person name="Alioto T."/>
            <person name="Gomez Garrido J."/>
        </authorList>
    </citation>
    <scope>NUCLEOTIDE SEQUENCE</scope>
    <source>
        <strain evidence="1">A484AB</strain>
    </source>
</reference>
<organism evidence="1 2">
    <name type="scientific">Paramuricea clavata</name>
    <name type="common">Red gorgonian</name>
    <name type="synonym">Violescent sea-whip</name>
    <dbReference type="NCBI Taxonomy" id="317549"/>
    <lineage>
        <taxon>Eukaryota</taxon>
        <taxon>Metazoa</taxon>
        <taxon>Cnidaria</taxon>
        <taxon>Anthozoa</taxon>
        <taxon>Octocorallia</taxon>
        <taxon>Malacalcyonacea</taxon>
        <taxon>Plexauridae</taxon>
        <taxon>Paramuricea</taxon>
    </lineage>
</organism>
<accession>A0A6S7JZB5</accession>
<keyword evidence="2" id="KW-1185">Reference proteome</keyword>
<sequence>MACSKELQLPKKWSKYHHDSVNEAIDPELFDEEECFKWIVALGLCDRHIAKKYVASAGPYLLMRCTVAVIPNNSLCREVFKLFVNLSTSIFISDDKKETFSQIEMRQLCDAFQMLDRQLCEQFPRLPTLAEMKQSLRKKGTDEKLIPQVLELMDFTNSVVKSLL</sequence>
<evidence type="ECO:0000313" key="1">
    <source>
        <dbReference type="EMBL" id="CAB4021562.1"/>
    </source>
</evidence>
<dbReference type="EMBL" id="CACRXK020011499">
    <property type="protein sequence ID" value="CAB4021562.1"/>
    <property type="molecule type" value="Genomic_DNA"/>
</dbReference>
<gene>
    <name evidence="1" type="ORF">PACLA_8A006200</name>
</gene>
<evidence type="ECO:0000313" key="2">
    <source>
        <dbReference type="Proteomes" id="UP001152795"/>
    </source>
</evidence>
<comment type="caution">
    <text evidence="1">The sequence shown here is derived from an EMBL/GenBank/DDBJ whole genome shotgun (WGS) entry which is preliminary data.</text>
</comment>